<gene>
    <name evidence="2" type="ORF">TTHERM_000943049</name>
</gene>
<feature type="region of interest" description="Disordered" evidence="1">
    <location>
        <begin position="166"/>
        <end position="206"/>
    </location>
</feature>
<feature type="compositionally biased region" description="Polar residues" evidence="1">
    <location>
        <begin position="166"/>
        <end position="179"/>
    </location>
</feature>
<name>W7X8N3_TETTS</name>
<evidence type="ECO:0000256" key="1">
    <source>
        <dbReference type="SAM" id="MobiDB-lite"/>
    </source>
</evidence>
<evidence type="ECO:0000313" key="3">
    <source>
        <dbReference type="Proteomes" id="UP000009168"/>
    </source>
</evidence>
<sequence length="264" mass="31605">MNKEGKQAQKQSNVNKVKSLLKGNTDEEILNQILHQFIAKQQIIEQECSTRKEDYDKIILYMGQALQCLEVIDLNDIFRQKKFTFKANSLLQNTQLQDKMDVKITRRFENYMTEIQKRIAKYESYEEFIKKHFEQVEHLLQEIEQKSILTQLLNLEIDEPKQILQDQQNASEVQQQSKSLKNDKRDTQSEKKISKDSKNQDENESEELQLLKKNINKEMKNLCQLEEEYFTKLELIKDIKQNFTPFNSDDMRLEYWKKRVGIEI</sequence>
<accession>W7X8N3</accession>
<feature type="compositionally biased region" description="Basic and acidic residues" evidence="1">
    <location>
        <begin position="180"/>
        <end position="201"/>
    </location>
</feature>
<evidence type="ECO:0000313" key="2">
    <source>
        <dbReference type="EMBL" id="EWS75725.1"/>
    </source>
</evidence>
<organism evidence="2 3">
    <name type="scientific">Tetrahymena thermophila (strain SB210)</name>
    <dbReference type="NCBI Taxonomy" id="312017"/>
    <lineage>
        <taxon>Eukaryota</taxon>
        <taxon>Sar</taxon>
        <taxon>Alveolata</taxon>
        <taxon>Ciliophora</taxon>
        <taxon>Intramacronucleata</taxon>
        <taxon>Oligohymenophorea</taxon>
        <taxon>Hymenostomatida</taxon>
        <taxon>Tetrahymenina</taxon>
        <taxon>Tetrahymenidae</taxon>
        <taxon>Tetrahymena</taxon>
    </lineage>
</organism>
<proteinExistence type="predicted"/>
<protein>
    <submittedName>
        <fullName evidence="2">Uncharacterized protein</fullName>
    </submittedName>
</protein>
<dbReference type="AlphaFoldDB" id="W7X8N3"/>
<dbReference type="EMBL" id="GG662797">
    <property type="protein sequence ID" value="EWS75725.1"/>
    <property type="molecule type" value="Genomic_DNA"/>
</dbReference>
<keyword evidence="3" id="KW-1185">Reference proteome</keyword>
<dbReference type="KEGG" id="tet:TTHERM_000943049"/>
<dbReference type="GeneID" id="24441180"/>
<dbReference type="InParanoid" id="W7X8N3"/>
<dbReference type="Proteomes" id="UP000009168">
    <property type="component" value="Unassembled WGS sequence"/>
</dbReference>
<reference evidence="3" key="1">
    <citation type="journal article" date="2006" name="PLoS Biol.">
        <title>Macronuclear genome sequence of the ciliate Tetrahymena thermophila, a model eukaryote.</title>
        <authorList>
            <person name="Eisen J.A."/>
            <person name="Coyne R.S."/>
            <person name="Wu M."/>
            <person name="Wu D."/>
            <person name="Thiagarajan M."/>
            <person name="Wortman J.R."/>
            <person name="Badger J.H."/>
            <person name="Ren Q."/>
            <person name="Amedeo P."/>
            <person name="Jones K.M."/>
            <person name="Tallon L.J."/>
            <person name="Delcher A.L."/>
            <person name="Salzberg S.L."/>
            <person name="Silva J.C."/>
            <person name="Haas B.J."/>
            <person name="Majoros W.H."/>
            <person name="Farzad M."/>
            <person name="Carlton J.M."/>
            <person name="Smith R.K. Jr."/>
            <person name="Garg J."/>
            <person name="Pearlman R.E."/>
            <person name="Karrer K.M."/>
            <person name="Sun L."/>
            <person name="Manning G."/>
            <person name="Elde N.C."/>
            <person name="Turkewitz A.P."/>
            <person name="Asai D.J."/>
            <person name="Wilkes D.E."/>
            <person name="Wang Y."/>
            <person name="Cai H."/>
            <person name="Collins K."/>
            <person name="Stewart B.A."/>
            <person name="Lee S.R."/>
            <person name="Wilamowska K."/>
            <person name="Weinberg Z."/>
            <person name="Ruzzo W.L."/>
            <person name="Wloga D."/>
            <person name="Gaertig J."/>
            <person name="Frankel J."/>
            <person name="Tsao C.-C."/>
            <person name="Gorovsky M.A."/>
            <person name="Keeling P.J."/>
            <person name="Waller R.F."/>
            <person name="Patron N.J."/>
            <person name="Cherry J.M."/>
            <person name="Stover N.A."/>
            <person name="Krieger C.J."/>
            <person name="del Toro C."/>
            <person name="Ryder H.F."/>
            <person name="Williamson S.C."/>
            <person name="Barbeau R.A."/>
            <person name="Hamilton E.P."/>
            <person name="Orias E."/>
        </authorList>
    </citation>
    <scope>NUCLEOTIDE SEQUENCE [LARGE SCALE GENOMIC DNA]</scope>
    <source>
        <strain evidence="3">SB210</strain>
    </source>
</reference>
<dbReference type="RefSeq" id="XP_012651748.1">
    <property type="nucleotide sequence ID" value="XM_012796294.1"/>
</dbReference>